<feature type="compositionally biased region" description="Basic and acidic residues" evidence="1">
    <location>
        <begin position="212"/>
        <end position="221"/>
    </location>
</feature>
<accession>A0A418WCF0</accession>
<name>A0A418WCF0_9PROT</name>
<evidence type="ECO:0000313" key="3">
    <source>
        <dbReference type="EMBL" id="RJF87711.1"/>
    </source>
</evidence>
<sequence length="417" mass="43461">MLGYKNERGTLSVTGLGSSRAEFQCTNGEWSLKSVVGSCGPATDFSCPATQRTWEVDGKRCSAPLSSTTEPNSRSRVFDLVQPTTGNAVYSCLPSGSWSSEPEPGATCVDDSCPAGSAQDPTTGACVPLKTRTNTVTRQVFSCEYAIRGCGKDTDHRGVTRHSEQTVTETQDVVTGRWVETGRSPWTVVRTTYSCPCDVAYIAPSAGGGHGGEAKGSRDTTGDGTTDSPGEGNMSDSSPNGVGSAAGVGHGVGGGGSGTGGAGDPNGGAVSCFSGETEITLADGSTKPISAIRTGDRVKSQKGTSQVIAIERPTLGGRLLYGLNGGPGFFTAEHPFMDAGGWVSVDPGATAEENPAVFVTKMKVGDWLVTIGQMEEWVVVKSIDPHDIDEPNRTVYNLILDGDHTYYADGYLVHNKY</sequence>
<organism evidence="3 4">
    <name type="scientific">Oleomonas cavernae</name>
    <dbReference type="NCBI Taxonomy" id="2320859"/>
    <lineage>
        <taxon>Bacteria</taxon>
        <taxon>Pseudomonadati</taxon>
        <taxon>Pseudomonadota</taxon>
        <taxon>Alphaproteobacteria</taxon>
        <taxon>Acetobacterales</taxon>
        <taxon>Acetobacteraceae</taxon>
        <taxon>Oleomonas</taxon>
    </lineage>
</organism>
<evidence type="ECO:0000256" key="1">
    <source>
        <dbReference type="SAM" id="MobiDB-lite"/>
    </source>
</evidence>
<evidence type="ECO:0000313" key="4">
    <source>
        <dbReference type="Proteomes" id="UP000284605"/>
    </source>
</evidence>
<dbReference type="InterPro" id="IPR030934">
    <property type="entry name" value="Intein_C"/>
</dbReference>
<feature type="domain" description="Vint" evidence="2">
    <location>
        <begin position="271"/>
        <end position="343"/>
    </location>
</feature>
<dbReference type="AlphaFoldDB" id="A0A418WCF0"/>
<evidence type="ECO:0000259" key="2">
    <source>
        <dbReference type="Pfam" id="PF14623"/>
    </source>
</evidence>
<dbReference type="InterPro" id="IPR039510">
    <property type="entry name" value="Vint_dom"/>
</dbReference>
<dbReference type="Gene3D" id="2.170.16.10">
    <property type="entry name" value="Hedgehog/Intein (Hint) domain"/>
    <property type="match status" value="2"/>
</dbReference>
<dbReference type="PROSITE" id="PS50818">
    <property type="entry name" value="INTEIN_C_TER"/>
    <property type="match status" value="1"/>
</dbReference>
<dbReference type="CDD" id="cd00081">
    <property type="entry name" value="Hint"/>
    <property type="match status" value="1"/>
</dbReference>
<feature type="region of interest" description="Disordered" evidence="1">
    <location>
        <begin position="206"/>
        <end position="263"/>
    </location>
</feature>
<feature type="compositionally biased region" description="Gly residues" evidence="1">
    <location>
        <begin position="244"/>
        <end position="263"/>
    </location>
</feature>
<keyword evidence="4" id="KW-1185">Reference proteome</keyword>
<dbReference type="Proteomes" id="UP000284605">
    <property type="component" value="Unassembled WGS sequence"/>
</dbReference>
<dbReference type="EMBL" id="QYUK01000011">
    <property type="protein sequence ID" value="RJF87711.1"/>
    <property type="molecule type" value="Genomic_DNA"/>
</dbReference>
<protein>
    <recommendedName>
        <fullName evidence="2">Vint domain-containing protein</fullName>
    </recommendedName>
</protein>
<dbReference type="SUPFAM" id="SSF51294">
    <property type="entry name" value="Hedgehog/intein (Hint) domain"/>
    <property type="match status" value="1"/>
</dbReference>
<dbReference type="Pfam" id="PF14623">
    <property type="entry name" value="Vint"/>
    <property type="match status" value="1"/>
</dbReference>
<gene>
    <name evidence="3" type="ORF">D3874_12330</name>
</gene>
<reference evidence="3 4" key="1">
    <citation type="submission" date="2018-09" db="EMBL/GenBank/DDBJ databases">
        <authorList>
            <person name="Zhu H."/>
        </authorList>
    </citation>
    <scope>NUCLEOTIDE SEQUENCE [LARGE SCALE GENOMIC DNA]</scope>
    <source>
        <strain evidence="3 4">K1W22B-8</strain>
    </source>
</reference>
<comment type="caution">
    <text evidence="3">The sequence shown here is derived from an EMBL/GenBank/DDBJ whole genome shotgun (WGS) entry which is preliminary data.</text>
</comment>
<dbReference type="InterPro" id="IPR036844">
    <property type="entry name" value="Hint_dom_sf"/>
</dbReference>
<proteinExistence type="predicted"/>